<keyword evidence="1" id="KW-0812">Transmembrane</keyword>
<comment type="caution">
    <text evidence="2">The sequence shown here is derived from an EMBL/GenBank/DDBJ whole genome shotgun (WGS) entry which is preliminary data.</text>
</comment>
<evidence type="ECO:0000313" key="2">
    <source>
        <dbReference type="EMBL" id="MDH8678549.1"/>
    </source>
</evidence>
<gene>
    <name evidence="2" type="ORF">QE109_10350</name>
</gene>
<dbReference type="RefSeq" id="WP_281094401.1">
    <property type="nucleotide sequence ID" value="NZ_JARYZI010000006.1"/>
</dbReference>
<keyword evidence="3" id="KW-1185">Reference proteome</keyword>
<dbReference type="Proteomes" id="UP001158045">
    <property type="component" value="Unassembled WGS sequence"/>
</dbReference>
<dbReference type="Pfam" id="PF09527">
    <property type="entry name" value="ATPase_gene1"/>
    <property type="match status" value="1"/>
</dbReference>
<feature type="transmembrane region" description="Helical" evidence="1">
    <location>
        <begin position="12"/>
        <end position="39"/>
    </location>
</feature>
<proteinExistence type="predicted"/>
<organism evidence="2 3">
    <name type="scientific">Fusibacter bizertensis</name>
    <dbReference type="NCBI Taxonomy" id="1488331"/>
    <lineage>
        <taxon>Bacteria</taxon>
        <taxon>Bacillati</taxon>
        <taxon>Bacillota</taxon>
        <taxon>Clostridia</taxon>
        <taxon>Eubacteriales</taxon>
        <taxon>Eubacteriales Family XII. Incertae Sedis</taxon>
        <taxon>Fusibacter</taxon>
    </lineage>
</organism>
<sequence>MSGWNKSSKSILQNLALISQVGIMMLVPIFGGVLLGAFLDRFFKTGGIFLIIFVLVGVGTSFRNLYMLSIRQTRDYTDSEKPSTYVNNYEKKLKEEKRDKAHK</sequence>
<keyword evidence="1" id="KW-0472">Membrane</keyword>
<feature type="transmembrane region" description="Helical" evidence="1">
    <location>
        <begin position="45"/>
        <end position="66"/>
    </location>
</feature>
<dbReference type="InterPro" id="IPR032820">
    <property type="entry name" value="ATPase_put"/>
</dbReference>
<accession>A0ABT6NDP0</accession>
<name>A0ABT6NDP0_9FIRM</name>
<dbReference type="EMBL" id="JARYZI010000006">
    <property type="protein sequence ID" value="MDH8678549.1"/>
    <property type="molecule type" value="Genomic_DNA"/>
</dbReference>
<evidence type="ECO:0000256" key="1">
    <source>
        <dbReference type="SAM" id="Phobius"/>
    </source>
</evidence>
<keyword evidence="1" id="KW-1133">Transmembrane helix</keyword>
<protein>
    <submittedName>
        <fullName evidence="2">AtpZ/AtpI family protein</fullName>
    </submittedName>
</protein>
<evidence type="ECO:0000313" key="3">
    <source>
        <dbReference type="Proteomes" id="UP001158045"/>
    </source>
</evidence>
<reference evidence="2 3" key="1">
    <citation type="submission" date="2023-04" db="EMBL/GenBank/DDBJ databases">
        <title>Fusibacter bizertensis strain WBS, isolated from littoral bottom sediments of the Arctic seas - biochemical and genomic analysis.</title>
        <authorList>
            <person name="Brioukhanov A.L."/>
        </authorList>
    </citation>
    <scope>NUCLEOTIDE SEQUENCE [LARGE SCALE GENOMIC DNA]</scope>
    <source>
        <strain evidence="2 3">WBS</strain>
    </source>
</reference>